<proteinExistence type="predicted"/>
<dbReference type="EMBL" id="CP108253">
    <property type="protein sequence ID" value="WTU38760.1"/>
    <property type="molecule type" value="Genomic_DNA"/>
</dbReference>
<dbReference type="PANTHER" id="PTHR31793:SF24">
    <property type="entry name" value="LONG-CHAIN ACYL-COA THIOESTERASE FADM"/>
    <property type="match status" value="1"/>
</dbReference>
<accession>A0AAU2GU49</accession>
<gene>
    <name evidence="1" type="ORF">OHV25_03850</name>
</gene>
<dbReference type="PANTHER" id="PTHR31793">
    <property type="entry name" value="4-HYDROXYBENZOYL-COA THIOESTERASE FAMILY MEMBER"/>
    <property type="match status" value="1"/>
</dbReference>
<dbReference type="Gene3D" id="3.10.129.10">
    <property type="entry name" value="Hotdog Thioesterase"/>
    <property type="match status" value="1"/>
</dbReference>
<name>A0AAU2GU49_9ACTN</name>
<protein>
    <submittedName>
        <fullName evidence="1">Acyl-CoA thioesterase</fullName>
    </submittedName>
</protein>
<dbReference type="CDD" id="cd00586">
    <property type="entry name" value="4HBT"/>
    <property type="match status" value="1"/>
</dbReference>
<organism evidence="1">
    <name type="scientific">Streptomyces sp. NBC_00060</name>
    <dbReference type="NCBI Taxonomy" id="2975636"/>
    <lineage>
        <taxon>Bacteria</taxon>
        <taxon>Bacillati</taxon>
        <taxon>Actinomycetota</taxon>
        <taxon>Actinomycetes</taxon>
        <taxon>Kitasatosporales</taxon>
        <taxon>Streptomycetaceae</taxon>
        <taxon>Streptomyces</taxon>
    </lineage>
</organism>
<dbReference type="InterPro" id="IPR050563">
    <property type="entry name" value="4-hydroxybenzoyl-CoA_TE"/>
</dbReference>
<dbReference type="InterPro" id="IPR029069">
    <property type="entry name" value="HotDog_dom_sf"/>
</dbReference>
<dbReference type="Pfam" id="PF13279">
    <property type="entry name" value="4HBT_2"/>
    <property type="match status" value="1"/>
</dbReference>
<dbReference type="AlphaFoldDB" id="A0AAU2GU49"/>
<evidence type="ECO:0000313" key="1">
    <source>
        <dbReference type="EMBL" id="WTU38760.1"/>
    </source>
</evidence>
<dbReference type="SUPFAM" id="SSF54637">
    <property type="entry name" value="Thioesterase/thiol ester dehydrase-isomerase"/>
    <property type="match status" value="1"/>
</dbReference>
<sequence length="146" mass="16392">MTLPPPEPGPIGFTQHKRVFFHHCDPAGIVFYPQYLLLINEVLQDWFETGLNVGYAGLFAERRIGIPTVRLECDFLAPSRLGDALDITLSVERIGKSSFELRYECAGPRGQDVRARIRAVLVTTSLDGHGPIPIPQDIRTAMERYI</sequence>
<reference evidence="1" key="1">
    <citation type="submission" date="2022-10" db="EMBL/GenBank/DDBJ databases">
        <title>The complete genomes of actinobacterial strains from the NBC collection.</title>
        <authorList>
            <person name="Joergensen T.S."/>
            <person name="Alvarez Arevalo M."/>
            <person name="Sterndorff E.B."/>
            <person name="Faurdal D."/>
            <person name="Vuksanovic O."/>
            <person name="Mourched A.-S."/>
            <person name="Charusanti P."/>
            <person name="Shaw S."/>
            <person name="Blin K."/>
            <person name="Weber T."/>
        </authorList>
    </citation>
    <scope>NUCLEOTIDE SEQUENCE</scope>
    <source>
        <strain evidence="1">NBC_00060</strain>
    </source>
</reference>
<dbReference type="GO" id="GO:0047617">
    <property type="term" value="F:fatty acyl-CoA hydrolase activity"/>
    <property type="evidence" value="ECO:0007669"/>
    <property type="project" value="TreeGrafter"/>
</dbReference>